<evidence type="ECO:0000313" key="7">
    <source>
        <dbReference type="Proteomes" id="UP000705867"/>
    </source>
</evidence>
<dbReference type="InterPro" id="IPR018490">
    <property type="entry name" value="cNMP-bd_dom_sf"/>
</dbReference>
<evidence type="ECO:0000259" key="4">
    <source>
        <dbReference type="PROSITE" id="PS50042"/>
    </source>
</evidence>
<dbReference type="SMART" id="SM00100">
    <property type="entry name" value="cNMP"/>
    <property type="match status" value="1"/>
</dbReference>
<dbReference type="AlphaFoldDB" id="A0A953M2L8"/>
<accession>A0A953M2L8</accession>
<evidence type="ECO:0000259" key="5">
    <source>
        <dbReference type="PROSITE" id="PS51063"/>
    </source>
</evidence>
<dbReference type="PROSITE" id="PS50042">
    <property type="entry name" value="CNMP_BINDING_3"/>
    <property type="match status" value="1"/>
</dbReference>
<dbReference type="InterPro" id="IPR050397">
    <property type="entry name" value="Env_Response_Regulators"/>
</dbReference>
<feature type="domain" description="Cyclic nucleotide-binding" evidence="4">
    <location>
        <begin position="15"/>
        <end position="135"/>
    </location>
</feature>
<dbReference type="EMBL" id="JAIOIV010000129">
    <property type="protein sequence ID" value="MBZ0157815.1"/>
    <property type="molecule type" value="Genomic_DNA"/>
</dbReference>
<dbReference type="PANTHER" id="PTHR24567:SF68">
    <property type="entry name" value="DNA-BINDING TRANSCRIPTIONAL DUAL REGULATOR CRP"/>
    <property type="match status" value="1"/>
</dbReference>
<reference evidence="6" key="2">
    <citation type="submission" date="2021-08" db="EMBL/GenBank/DDBJ databases">
        <authorList>
            <person name="Dalcin Martins P."/>
        </authorList>
    </citation>
    <scope>NUCLEOTIDE SEQUENCE</scope>
    <source>
        <strain evidence="6">MAG_39</strain>
    </source>
</reference>
<evidence type="ECO:0000256" key="1">
    <source>
        <dbReference type="ARBA" id="ARBA00023015"/>
    </source>
</evidence>
<evidence type="ECO:0000256" key="3">
    <source>
        <dbReference type="ARBA" id="ARBA00023163"/>
    </source>
</evidence>
<proteinExistence type="predicted"/>
<dbReference type="GO" id="GO:0003677">
    <property type="term" value="F:DNA binding"/>
    <property type="evidence" value="ECO:0007669"/>
    <property type="project" value="UniProtKB-KW"/>
</dbReference>
<dbReference type="Gene3D" id="1.10.10.10">
    <property type="entry name" value="Winged helix-like DNA-binding domain superfamily/Winged helix DNA-binding domain"/>
    <property type="match status" value="1"/>
</dbReference>
<dbReference type="PANTHER" id="PTHR24567">
    <property type="entry name" value="CRP FAMILY TRANSCRIPTIONAL REGULATORY PROTEIN"/>
    <property type="match status" value="1"/>
</dbReference>
<comment type="caution">
    <text evidence="6">The sequence shown here is derived from an EMBL/GenBank/DDBJ whole genome shotgun (WGS) entry which is preliminary data.</text>
</comment>
<dbReference type="Pfam" id="PF00027">
    <property type="entry name" value="cNMP_binding"/>
    <property type="match status" value="1"/>
</dbReference>
<sequence length="231" mass="27077">MKEENRIEFLRKTELFSSLSREELQQIMKDMVIKDFKKNQTILYEEDSNDFMYVILDGEVKAVQRTEEGKEIILALHRKGESFGEMCLFGESITPAAVVAKRNSVVALISKRAFFSSLLNQEKMLMRLLRLMCSRLRECWKTVQILSFNNASQRIKMLLIVLSGKYGERSDGEVWVNVRFTHQEIAEMTGMTRETVTRVMDELQKAGELRIRKDRSIVLNPEFYRDIRYVV</sequence>
<dbReference type="InterPro" id="IPR036388">
    <property type="entry name" value="WH-like_DNA-bd_sf"/>
</dbReference>
<dbReference type="CDD" id="cd00038">
    <property type="entry name" value="CAP_ED"/>
    <property type="match status" value="1"/>
</dbReference>
<dbReference type="Proteomes" id="UP000705867">
    <property type="component" value="Unassembled WGS sequence"/>
</dbReference>
<dbReference type="SUPFAM" id="SSF51206">
    <property type="entry name" value="cAMP-binding domain-like"/>
    <property type="match status" value="1"/>
</dbReference>
<gene>
    <name evidence="6" type="ORF">K8I29_16590</name>
</gene>
<reference evidence="6" key="1">
    <citation type="journal article" date="2021" name="bioRxiv">
        <title>Unraveling nitrogen, sulfur and carbon metabolic pathways and microbial community transcriptional responses to substrate deprivation and toxicity stresses in a bioreactor mimicking anoxic brackish coastal sediment conditions.</title>
        <authorList>
            <person name="Martins P.D."/>
            <person name="Echeveste M.J."/>
            <person name="Arshad A."/>
            <person name="Kurth J."/>
            <person name="Ouboter H."/>
            <person name="Jetten M.S.M."/>
            <person name="Welte C.U."/>
        </authorList>
    </citation>
    <scope>NUCLEOTIDE SEQUENCE</scope>
    <source>
        <strain evidence="6">MAG_39</strain>
    </source>
</reference>
<dbReference type="InterPro" id="IPR000595">
    <property type="entry name" value="cNMP-bd_dom"/>
</dbReference>
<keyword evidence="3" id="KW-0804">Transcription</keyword>
<organism evidence="6 7">
    <name type="scientific">Candidatus Nitrobium versatile</name>
    <dbReference type="NCBI Taxonomy" id="2884831"/>
    <lineage>
        <taxon>Bacteria</taxon>
        <taxon>Pseudomonadati</taxon>
        <taxon>Nitrospirota</taxon>
        <taxon>Nitrospiria</taxon>
        <taxon>Nitrospirales</taxon>
        <taxon>Nitrospiraceae</taxon>
        <taxon>Candidatus Nitrobium</taxon>
    </lineage>
</organism>
<dbReference type="SUPFAM" id="SSF46785">
    <property type="entry name" value="Winged helix' DNA-binding domain"/>
    <property type="match status" value="1"/>
</dbReference>
<name>A0A953M2L8_9BACT</name>
<dbReference type="Pfam" id="PF13545">
    <property type="entry name" value="HTH_Crp_2"/>
    <property type="match status" value="1"/>
</dbReference>
<evidence type="ECO:0000256" key="2">
    <source>
        <dbReference type="ARBA" id="ARBA00023125"/>
    </source>
</evidence>
<keyword evidence="1" id="KW-0805">Transcription regulation</keyword>
<dbReference type="InterPro" id="IPR014710">
    <property type="entry name" value="RmlC-like_jellyroll"/>
</dbReference>
<dbReference type="InterPro" id="IPR012318">
    <property type="entry name" value="HTH_CRP"/>
</dbReference>
<keyword evidence="2" id="KW-0238">DNA-binding</keyword>
<dbReference type="Gene3D" id="2.60.120.10">
    <property type="entry name" value="Jelly Rolls"/>
    <property type="match status" value="1"/>
</dbReference>
<dbReference type="GO" id="GO:0003700">
    <property type="term" value="F:DNA-binding transcription factor activity"/>
    <property type="evidence" value="ECO:0007669"/>
    <property type="project" value="TreeGrafter"/>
</dbReference>
<dbReference type="PROSITE" id="PS51063">
    <property type="entry name" value="HTH_CRP_2"/>
    <property type="match status" value="1"/>
</dbReference>
<dbReference type="PRINTS" id="PR00034">
    <property type="entry name" value="HTHCRP"/>
</dbReference>
<dbReference type="GO" id="GO:0005829">
    <property type="term" value="C:cytosol"/>
    <property type="evidence" value="ECO:0007669"/>
    <property type="project" value="TreeGrafter"/>
</dbReference>
<dbReference type="CDD" id="cd00092">
    <property type="entry name" value="HTH_CRP"/>
    <property type="match status" value="1"/>
</dbReference>
<dbReference type="SMART" id="SM00419">
    <property type="entry name" value="HTH_CRP"/>
    <property type="match status" value="1"/>
</dbReference>
<dbReference type="InterPro" id="IPR036390">
    <property type="entry name" value="WH_DNA-bd_sf"/>
</dbReference>
<protein>
    <submittedName>
        <fullName evidence="6">Crp/Fnr family transcriptional regulator</fullName>
    </submittedName>
</protein>
<evidence type="ECO:0000313" key="6">
    <source>
        <dbReference type="EMBL" id="MBZ0157815.1"/>
    </source>
</evidence>
<feature type="domain" description="HTH crp-type" evidence="5">
    <location>
        <begin position="149"/>
        <end position="222"/>
    </location>
</feature>